<keyword evidence="2 5" id="KW-0812">Transmembrane</keyword>
<dbReference type="AlphaFoldDB" id="A0A371P2X8"/>
<evidence type="ECO:0000313" key="8">
    <source>
        <dbReference type="Proteomes" id="UP000265581"/>
    </source>
</evidence>
<dbReference type="RefSeq" id="WP_119704899.1">
    <property type="nucleotide sequence ID" value="NZ_JBHSOI010000002.1"/>
</dbReference>
<evidence type="ECO:0000256" key="2">
    <source>
        <dbReference type="ARBA" id="ARBA00022692"/>
    </source>
</evidence>
<feature type="transmembrane region" description="Helical" evidence="5">
    <location>
        <begin position="206"/>
        <end position="230"/>
    </location>
</feature>
<evidence type="ECO:0000256" key="1">
    <source>
        <dbReference type="ARBA" id="ARBA00004141"/>
    </source>
</evidence>
<evidence type="ECO:0000256" key="4">
    <source>
        <dbReference type="ARBA" id="ARBA00023136"/>
    </source>
</evidence>
<feature type="transmembrane region" description="Helical" evidence="5">
    <location>
        <begin position="155"/>
        <end position="174"/>
    </location>
</feature>
<organism evidence="7 8">
    <name type="scientific">Aeromicrobium endophyticum</name>
    <dbReference type="NCBI Taxonomy" id="2292704"/>
    <lineage>
        <taxon>Bacteria</taxon>
        <taxon>Bacillati</taxon>
        <taxon>Actinomycetota</taxon>
        <taxon>Actinomycetes</taxon>
        <taxon>Propionibacteriales</taxon>
        <taxon>Nocardioidaceae</taxon>
        <taxon>Aeromicrobium</taxon>
    </lineage>
</organism>
<evidence type="ECO:0000256" key="5">
    <source>
        <dbReference type="SAM" id="Phobius"/>
    </source>
</evidence>
<comment type="subcellular location">
    <subcellularLocation>
        <location evidence="1">Membrane</location>
        <topology evidence="1">Multi-pass membrane protein</topology>
    </subcellularLocation>
</comment>
<keyword evidence="3 5" id="KW-1133">Transmembrane helix</keyword>
<keyword evidence="4 5" id="KW-0472">Membrane</keyword>
<keyword evidence="8" id="KW-1185">Reference proteome</keyword>
<sequence length="239" mass="25618">MTETPETSDRTETADRTVRQLRREAMGRDALLFSAAFSLGALIYFVVESLRLAIDDGPGGDFWTVSMSDGLILTGLLVGELFVVVNNGLRQGIRGHSVGKHLVGLAVVDVETGRPTGAARGLLRGVVVAVLLDLAAAAVPIGLPTVLRRLTPDAWHVGGAAYLALLVLIVPILLSTHRGLADRVARTEVVRGVGEQAVTGERRSRWLMIIEVMGVAGLLTVAVTYIAFFAQVLRFPRLF</sequence>
<dbReference type="GO" id="GO:0016020">
    <property type="term" value="C:membrane"/>
    <property type="evidence" value="ECO:0007669"/>
    <property type="project" value="UniProtKB-SubCell"/>
</dbReference>
<evidence type="ECO:0000256" key="3">
    <source>
        <dbReference type="ARBA" id="ARBA00022989"/>
    </source>
</evidence>
<evidence type="ECO:0000313" key="7">
    <source>
        <dbReference type="EMBL" id="REK70304.1"/>
    </source>
</evidence>
<feature type="transmembrane region" description="Helical" evidence="5">
    <location>
        <begin position="30"/>
        <end position="47"/>
    </location>
</feature>
<dbReference type="InterPro" id="IPR010432">
    <property type="entry name" value="RDD"/>
</dbReference>
<dbReference type="Proteomes" id="UP000265581">
    <property type="component" value="Unassembled WGS sequence"/>
</dbReference>
<feature type="domain" description="RDD" evidence="6">
    <location>
        <begin position="26"/>
        <end position="185"/>
    </location>
</feature>
<dbReference type="EMBL" id="QUBR01000002">
    <property type="protein sequence ID" value="REK70304.1"/>
    <property type="molecule type" value="Genomic_DNA"/>
</dbReference>
<feature type="transmembrane region" description="Helical" evidence="5">
    <location>
        <begin position="122"/>
        <end position="143"/>
    </location>
</feature>
<name>A0A371P2X8_9ACTN</name>
<reference evidence="7 8" key="1">
    <citation type="submission" date="2018-08" db="EMBL/GenBank/DDBJ databases">
        <title>Aeromicrobium sp. M2KJ-4, whole genome shotgun sequence.</title>
        <authorList>
            <person name="Tuo L."/>
        </authorList>
    </citation>
    <scope>NUCLEOTIDE SEQUENCE [LARGE SCALE GENOMIC DNA]</scope>
    <source>
        <strain evidence="7 8">M2KJ-4</strain>
    </source>
</reference>
<dbReference type="OrthoDB" id="9793824at2"/>
<dbReference type="Pfam" id="PF06271">
    <property type="entry name" value="RDD"/>
    <property type="match status" value="1"/>
</dbReference>
<proteinExistence type="predicted"/>
<feature type="transmembrane region" description="Helical" evidence="5">
    <location>
        <begin position="67"/>
        <end position="85"/>
    </location>
</feature>
<gene>
    <name evidence="7" type="ORF">DX116_14220</name>
</gene>
<evidence type="ECO:0000259" key="6">
    <source>
        <dbReference type="Pfam" id="PF06271"/>
    </source>
</evidence>
<protein>
    <recommendedName>
        <fullName evidence="6">RDD domain-containing protein</fullName>
    </recommendedName>
</protein>
<accession>A0A371P2X8</accession>
<comment type="caution">
    <text evidence="7">The sequence shown here is derived from an EMBL/GenBank/DDBJ whole genome shotgun (WGS) entry which is preliminary data.</text>
</comment>